<keyword evidence="9 10" id="KW-0234">DNA repair</keyword>
<sequence length="313" mass="35818">MGFKDLKKQSSLGSLTNRLVKEVEKMNNAGGGNVDDRLWKPEVDKSGNGYAVIRFLPAPDGEELPWVKLFSHAFQGPGGWYIENSLTTIGQKDPVGDLNRTLWNSGNETDKDVVRKQKRKLSYYSNIYVVKDPSNPQNEGRVFLYKYGKKIFDKIMDVMQPEFEDETPINPFDLWAGANFKLKIVKKDGFWNYDKSEFDSPNPLLEDDDALEAVWKKEFSLTAFTANDQFKTYDELKTRLDYVLGAKAKLQVAQETEYDNYATQETQKVTEEEVLKKLETSYQESKAVDTVNSTPTNEEEEDPLSYFAKLAES</sequence>
<dbReference type="EMBL" id="KM359505">
    <property type="protein sequence ID" value="AIR93390.1"/>
    <property type="molecule type" value="Genomic_DNA"/>
</dbReference>
<dbReference type="InterPro" id="IPR012340">
    <property type="entry name" value="NA-bd_OB-fold"/>
</dbReference>
<evidence type="ECO:0000256" key="7">
    <source>
        <dbReference type="ARBA" id="ARBA00023109"/>
    </source>
</evidence>
<evidence type="ECO:0000256" key="5">
    <source>
        <dbReference type="ARBA" id="ARBA00022763"/>
    </source>
</evidence>
<keyword evidence="7 10" id="KW-1194">Viral DNA replication</keyword>
<keyword evidence="8 10" id="KW-0238">DNA-binding</keyword>
<dbReference type="Pfam" id="PF08804">
    <property type="entry name" value="gp32"/>
    <property type="match status" value="1"/>
</dbReference>
<comment type="caution">
    <text evidence="10">Lacks conserved residue(s) required for the propagation of feature annotation.</text>
</comment>
<keyword evidence="6" id="KW-0862">Zinc</keyword>
<dbReference type="Proteomes" id="UP000207741">
    <property type="component" value="Segment"/>
</dbReference>
<organism evidence="13 14">
    <name type="scientific">Prochlorococcus phage P-TIM68</name>
    <dbReference type="NCBI Taxonomy" id="1542477"/>
    <lineage>
        <taxon>Viruses</taxon>
        <taxon>Duplodnaviria</taxon>
        <taxon>Heunggongvirae</taxon>
        <taxon>Uroviricota</taxon>
        <taxon>Caudoviricetes</taxon>
        <taxon>Pantevenvirales</taxon>
        <taxon>Kyanoviridae</taxon>
        <taxon>Haifavirus</taxon>
        <taxon>Haifavirus tim68</taxon>
    </lineage>
</organism>
<comment type="subunit">
    <text evidence="10">Homodimer in the absence of DNA, monomer when binding DNA. Interacts with the DNA helicase assembly protein; a ternary complex between the helicase assembly protein, the single-stranded DNA-binding protein and ssDNA is an obligatory intermediate in the helicase loading mechanism. Part of the replicase complex that includes the DNA polymerase, the polymerase clamp, the clamp loader complex, the single-stranded DNA binding protein, the primase, the replicative helicase and the helicase assembly factor. Interacts (via C-terminus) with the viral SF1 dDA helicase. Interacts with the viral SF2 UvsW repair helicase.</text>
</comment>
<protein>
    <recommendedName>
        <fullName evidence="1 10">Single-stranded DNA-binding protein</fullName>
        <shortName evidence="10">SSB protein</shortName>
    </recommendedName>
    <alternativeName>
        <fullName evidence="10">Helix-destabilizing protein</fullName>
    </alternativeName>
</protein>
<reference evidence="14" key="1">
    <citation type="submission" date="2014-08" db="EMBL/GenBank/DDBJ databases">
        <authorList>
            <person name="Edwards T."/>
        </authorList>
    </citation>
    <scope>NUCLEOTIDE SEQUENCE [LARGE SCALE GENOMIC DNA]</scope>
</reference>
<keyword evidence="10" id="KW-0233">DNA recombination</keyword>
<dbReference type="Gene3D" id="3.90.198.10">
    <property type="entry name" value="Replication Fork Single-Stranded Dna Binding Protein"/>
    <property type="match status" value="1"/>
</dbReference>
<evidence type="ECO:0000259" key="12">
    <source>
        <dbReference type="Pfam" id="PF08804"/>
    </source>
</evidence>
<dbReference type="OrthoDB" id="3870at10239"/>
<keyword evidence="14" id="KW-1185">Reference proteome</keyword>
<evidence type="ECO:0000256" key="8">
    <source>
        <dbReference type="ARBA" id="ARBA00023125"/>
    </source>
</evidence>
<evidence type="ECO:0000256" key="1">
    <source>
        <dbReference type="ARBA" id="ARBA00018590"/>
    </source>
</evidence>
<evidence type="ECO:0000256" key="4">
    <source>
        <dbReference type="ARBA" id="ARBA00022723"/>
    </source>
</evidence>
<feature type="region of interest" description="Disordered" evidence="11">
    <location>
        <begin position="283"/>
        <end position="304"/>
    </location>
</feature>
<dbReference type="GO" id="GO:0046872">
    <property type="term" value="F:metal ion binding"/>
    <property type="evidence" value="ECO:0007669"/>
    <property type="project" value="UniProtKB-KW"/>
</dbReference>
<evidence type="ECO:0000313" key="13">
    <source>
        <dbReference type="EMBL" id="AIR93390.1"/>
    </source>
</evidence>
<evidence type="ECO:0000256" key="3">
    <source>
        <dbReference type="ARBA" id="ARBA00022705"/>
    </source>
</evidence>
<dbReference type="GO" id="GO:0006260">
    <property type="term" value="P:DNA replication"/>
    <property type="evidence" value="ECO:0007669"/>
    <property type="project" value="UniProtKB-KW"/>
</dbReference>
<proteinExistence type="inferred from homology"/>
<dbReference type="InterPro" id="IPR012339">
    <property type="entry name" value="Phage_T4_Gp32_ssDNA-bd"/>
</dbReference>
<keyword evidence="5" id="KW-0227">DNA damage</keyword>
<accession>A0A0K0KVE0</accession>
<evidence type="ECO:0000313" key="14">
    <source>
        <dbReference type="Proteomes" id="UP000207741"/>
    </source>
</evidence>
<evidence type="ECO:0000256" key="2">
    <source>
        <dbReference type="ARBA" id="ARBA00022491"/>
    </source>
</evidence>
<dbReference type="GO" id="GO:0006281">
    <property type="term" value="P:DNA repair"/>
    <property type="evidence" value="ECO:0007669"/>
    <property type="project" value="UniProtKB-UniRule"/>
</dbReference>
<comment type="function">
    <text evidence="10">Single-stranded DNA-binding protein that participates in viral DNA replication, recombination, and repair. Coats the lagging-strand ssDNA as the replication fork advances. Stimulates the activities of viral DNA polymerase and the replicative helicase, probably via its interaction with the helicase assembly factor. Together with the replicative helicase and the helicase assembly factor, promotes pairing of two homologous DNA molecules containing complementary single-stranded regions and mediates homologous DNA strand exchange. Promotes also the formation of joint molecules. mRNA specific autogenous translational repressor.</text>
</comment>
<dbReference type="InterPro" id="IPR046395">
    <property type="entry name" value="SSB_T4"/>
</dbReference>
<keyword evidence="4" id="KW-0479">Metal-binding</keyword>
<evidence type="ECO:0000256" key="10">
    <source>
        <dbReference type="HAMAP-Rule" id="MF_04152"/>
    </source>
</evidence>
<keyword evidence="3" id="KW-0235">DNA replication</keyword>
<dbReference type="GO" id="GO:0039686">
    <property type="term" value="P:bidirectional double-stranded viral DNA replication"/>
    <property type="evidence" value="ECO:0007669"/>
    <property type="project" value="UniProtKB-UniRule"/>
</dbReference>
<keyword evidence="2 10" id="KW-0678">Repressor</keyword>
<comment type="similarity">
    <text evidence="10">Belongs to the Tequatrovirus single-stranded DNA-binding protein family.</text>
</comment>
<feature type="domain" description="Bacteriophage T4 Gp32 single-stranded DNA-binding" evidence="12">
    <location>
        <begin position="47"/>
        <end position="243"/>
    </location>
</feature>
<dbReference type="HAMAP" id="MF_04152">
    <property type="entry name" value="SSB_T4"/>
    <property type="match status" value="1"/>
</dbReference>
<comment type="domain">
    <text evidence="10">The acidic C-terminus is involved in modulating the ssDNA binding properties. The N-terminus LAST motif is involved in the cooperative binding of the protein to single-stranded nucleic acids.</text>
</comment>
<evidence type="ECO:0000256" key="6">
    <source>
        <dbReference type="ARBA" id="ARBA00022833"/>
    </source>
</evidence>
<dbReference type="SUPFAM" id="SSF50249">
    <property type="entry name" value="Nucleic acid-binding proteins"/>
    <property type="match status" value="1"/>
</dbReference>
<dbReference type="RefSeq" id="YP_009213516.1">
    <property type="nucleotide sequence ID" value="NC_028955.1"/>
</dbReference>
<dbReference type="InterPro" id="IPR044947">
    <property type="entry name" value="Phage_T4_Gp32_ssDNA-bd_sf"/>
</dbReference>
<dbReference type="KEGG" id="vg:26640060"/>
<dbReference type="GO" id="GO:0003697">
    <property type="term" value="F:single-stranded DNA binding"/>
    <property type="evidence" value="ECO:0007669"/>
    <property type="project" value="UniProtKB-UniRule"/>
</dbReference>
<name>A0A0K0KVE0_9CAUD</name>
<dbReference type="GO" id="GO:0006310">
    <property type="term" value="P:DNA recombination"/>
    <property type="evidence" value="ECO:0007669"/>
    <property type="project" value="UniProtKB-UniRule"/>
</dbReference>
<dbReference type="GeneID" id="26640060"/>
<evidence type="ECO:0000256" key="11">
    <source>
        <dbReference type="SAM" id="MobiDB-lite"/>
    </source>
</evidence>
<evidence type="ECO:0000256" key="9">
    <source>
        <dbReference type="ARBA" id="ARBA00023204"/>
    </source>
</evidence>